<proteinExistence type="predicted"/>
<dbReference type="AlphaFoldDB" id="A0A4Y2FQC7"/>
<keyword evidence="1" id="KW-0812">Transmembrane</keyword>
<evidence type="ECO:0000256" key="1">
    <source>
        <dbReference type="SAM" id="Phobius"/>
    </source>
</evidence>
<dbReference type="OrthoDB" id="6417479at2759"/>
<evidence type="ECO:0000313" key="2">
    <source>
        <dbReference type="EMBL" id="GBM43393.1"/>
    </source>
</evidence>
<dbReference type="Proteomes" id="UP000499080">
    <property type="component" value="Unassembled WGS sequence"/>
</dbReference>
<reference evidence="2 3" key="1">
    <citation type="journal article" date="2019" name="Sci. Rep.">
        <title>Orb-weaving spider Araneus ventricosus genome elucidates the spidroin gene catalogue.</title>
        <authorList>
            <person name="Kono N."/>
            <person name="Nakamura H."/>
            <person name="Ohtoshi R."/>
            <person name="Moran D.A.P."/>
            <person name="Shinohara A."/>
            <person name="Yoshida Y."/>
            <person name="Fujiwara M."/>
            <person name="Mori M."/>
            <person name="Tomita M."/>
            <person name="Arakawa K."/>
        </authorList>
    </citation>
    <scope>NUCLEOTIDE SEQUENCE [LARGE SCALE GENOMIC DNA]</scope>
</reference>
<feature type="transmembrane region" description="Helical" evidence="1">
    <location>
        <begin position="155"/>
        <end position="172"/>
    </location>
</feature>
<gene>
    <name evidence="2" type="ORF">AVEN_264612_1</name>
</gene>
<evidence type="ECO:0000313" key="3">
    <source>
        <dbReference type="Proteomes" id="UP000499080"/>
    </source>
</evidence>
<protein>
    <submittedName>
        <fullName evidence="2">Uncharacterized protein</fullName>
    </submittedName>
</protein>
<feature type="transmembrane region" description="Helical" evidence="1">
    <location>
        <begin position="78"/>
        <end position="99"/>
    </location>
</feature>
<comment type="caution">
    <text evidence="2">The sequence shown here is derived from an EMBL/GenBank/DDBJ whole genome shotgun (WGS) entry which is preliminary data.</text>
</comment>
<name>A0A4Y2FQC7_ARAVE</name>
<keyword evidence="1" id="KW-1133">Transmembrane helix</keyword>
<accession>A0A4Y2FQC7</accession>
<keyword evidence="1" id="KW-0472">Membrane</keyword>
<dbReference type="EMBL" id="BGPR01001028">
    <property type="protein sequence ID" value="GBM43393.1"/>
    <property type="molecule type" value="Genomic_DNA"/>
</dbReference>
<organism evidence="2 3">
    <name type="scientific">Araneus ventricosus</name>
    <name type="common">Orbweaver spider</name>
    <name type="synonym">Epeira ventricosa</name>
    <dbReference type="NCBI Taxonomy" id="182803"/>
    <lineage>
        <taxon>Eukaryota</taxon>
        <taxon>Metazoa</taxon>
        <taxon>Ecdysozoa</taxon>
        <taxon>Arthropoda</taxon>
        <taxon>Chelicerata</taxon>
        <taxon>Arachnida</taxon>
        <taxon>Araneae</taxon>
        <taxon>Araneomorphae</taxon>
        <taxon>Entelegynae</taxon>
        <taxon>Araneoidea</taxon>
        <taxon>Araneidae</taxon>
        <taxon>Araneus</taxon>
    </lineage>
</organism>
<keyword evidence="3" id="KW-1185">Reference proteome</keyword>
<feature type="transmembrane region" description="Helical" evidence="1">
    <location>
        <begin position="43"/>
        <end position="66"/>
    </location>
</feature>
<sequence>MISRLTQEVEKCPPESFIPSKRLEIIGVKSRIDDILNCLQDVFSLPSFIIVISNLLTGFSITSLYLDLWISKYPELGIRLLSFNFINSFACLVFILWIAGRIPLEESRFKEAFHTKVKQRMIVVKTPEKLTFEKWLLSKPDFVFSGWDIFSYRRNSIFVLVGTLITYSALIADK</sequence>